<dbReference type="Proteomes" id="UP000231450">
    <property type="component" value="Unassembled WGS sequence"/>
</dbReference>
<dbReference type="CDD" id="cd02888">
    <property type="entry name" value="RNR_II_dimer"/>
    <property type="match status" value="1"/>
</dbReference>
<evidence type="ECO:0000313" key="17">
    <source>
        <dbReference type="Proteomes" id="UP000231450"/>
    </source>
</evidence>
<dbReference type="GO" id="GO:0009263">
    <property type="term" value="P:deoxyribonucleotide biosynthetic process"/>
    <property type="evidence" value="ECO:0007669"/>
    <property type="project" value="UniProtKB-KW"/>
</dbReference>
<dbReference type="PRINTS" id="PR01183">
    <property type="entry name" value="RIBORDTASEM1"/>
</dbReference>
<evidence type="ECO:0000256" key="14">
    <source>
        <dbReference type="SAM" id="MobiDB-lite"/>
    </source>
</evidence>
<dbReference type="GO" id="GO:0005524">
    <property type="term" value="F:ATP binding"/>
    <property type="evidence" value="ECO:0007669"/>
    <property type="project" value="UniProtKB-UniRule"/>
</dbReference>
<keyword evidence="9" id="KW-1015">Disulfide bond</keyword>
<feature type="compositionally biased region" description="Basic and acidic residues" evidence="14">
    <location>
        <begin position="687"/>
        <end position="708"/>
    </location>
</feature>
<dbReference type="GO" id="GO:0004748">
    <property type="term" value="F:ribonucleoside-diphosphate reductase activity, thioredoxin disulfide as acceptor"/>
    <property type="evidence" value="ECO:0007669"/>
    <property type="project" value="UniProtKB-EC"/>
</dbReference>
<evidence type="ECO:0000256" key="4">
    <source>
        <dbReference type="ARBA" id="ARBA00022634"/>
    </source>
</evidence>
<keyword evidence="5 12" id="KW-0547">Nucleotide-binding</keyword>
<comment type="function">
    <text evidence="13">Catalyzes the reduction of ribonucleotides to deoxyribonucleotides. May function to provide a pool of deoxyribonucleotide precursors for DNA repair during oxygen limitation and/or for immediate growth after restoration of oxygen.</text>
</comment>
<name>A0A2M8KDZ3_9BACT</name>
<dbReference type="EMBL" id="PFDW01000051">
    <property type="protein sequence ID" value="PJE58138.1"/>
    <property type="molecule type" value="Genomic_DNA"/>
</dbReference>
<evidence type="ECO:0000256" key="9">
    <source>
        <dbReference type="ARBA" id="ARBA00023157"/>
    </source>
</evidence>
<evidence type="ECO:0000256" key="2">
    <source>
        <dbReference type="ARBA" id="ARBA00007405"/>
    </source>
</evidence>
<keyword evidence="4 13" id="KW-0237">DNA synthesis</keyword>
<evidence type="ECO:0000259" key="15">
    <source>
        <dbReference type="PROSITE" id="PS51161"/>
    </source>
</evidence>
<proteinExistence type="inferred from homology"/>
<evidence type="ECO:0000313" key="16">
    <source>
        <dbReference type="EMBL" id="PJE58138.1"/>
    </source>
</evidence>
<dbReference type="Pfam" id="PF03477">
    <property type="entry name" value="ATP-cone"/>
    <property type="match status" value="1"/>
</dbReference>
<dbReference type="Gene3D" id="3.20.70.20">
    <property type="match status" value="1"/>
</dbReference>
<dbReference type="SUPFAM" id="SSF51998">
    <property type="entry name" value="PFL-like glycyl radical enzymes"/>
    <property type="match status" value="1"/>
</dbReference>
<comment type="similarity">
    <text evidence="2 13">Belongs to the ribonucleoside diphosphate reductase class-2 family.</text>
</comment>
<dbReference type="InterPro" id="IPR008926">
    <property type="entry name" value="RNR_R1-su_N"/>
</dbReference>
<dbReference type="InterPro" id="IPR050862">
    <property type="entry name" value="RdRp_reductase_class-2"/>
</dbReference>
<evidence type="ECO:0000256" key="5">
    <source>
        <dbReference type="ARBA" id="ARBA00022741"/>
    </source>
</evidence>
<evidence type="ECO:0000256" key="8">
    <source>
        <dbReference type="ARBA" id="ARBA00023116"/>
    </source>
</evidence>
<evidence type="ECO:0000256" key="7">
    <source>
        <dbReference type="ARBA" id="ARBA00023002"/>
    </source>
</evidence>
<keyword evidence="7 13" id="KW-0560">Oxidoreductase</keyword>
<keyword evidence="10 13" id="KW-0170">Cobalt</keyword>
<keyword evidence="6 12" id="KW-0067">ATP-binding</keyword>
<evidence type="ECO:0000256" key="1">
    <source>
        <dbReference type="ARBA" id="ARBA00001922"/>
    </source>
</evidence>
<comment type="catalytic activity">
    <reaction evidence="11 13">
        <text>a 2'-deoxyribonucleoside 5'-diphosphate + [thioredoxin]-disulfide + H2O = a ribonucleoside 5'-diphosphate + [thioredoxin]-dithiol</text>
        <dbReference type="Rhea" id="RHEA:23252"/>
        <dbReference type="Rhea" id="RHEA-COMP:10698"/>
        <dbReference type="Rhea" id="RHEA-COMP:10700"/>
        <dbReference type="ChEBI" id="CHEBI:15377"/>
        <dbReference type="ChEBI" id="CHEBI:29950"/>
        <dbReference type="ChEBI" id="CHEBI:50058"/>
        <dbReference type="ChEBI" id="CHEBI:57930"/>
        <dbReference type="ChEBI" id="CHEBI:73316"/>
        <dbReference type="EC" id="1.17.4.1"/>
    </reaction>
</comment>
<dbReference type="PROSITE" id="PS51161">
    <property type="entry name" value="ATP_CONE"/>
    <property type="match status" value="1"/>
</dbReference>
<evidence type="ECO:0000256" key="12">
    <source>
        <dbReference type="PROSITE-ProRule" id="PRU00492"/>
    </source>
</evidence>
<protein>
    <recommendedName>
        <fullName evidence="13">Vitamin B12-dependent ribonucleotide reductase</fullName>
        <ecNumber evidence="13">1.17.4.1</ecNumber>
    </recommendedName>
</protein>
<dbReference type="InterPro" id="IPR013509">
    <property type="entry name" value="RNR_lsu_N"/>
</dbReference>
<sequence>MENKIAKIKKRDGRIVDFDNMRIANAIYKAFLATSEADGDKAELLAEKVREKIAEKFSAKKKIPNVEEIQDAVEETLTEDGFTQTAKAYILYRQKRREIREAKYFLLAQDVRTKLSKNALTVLESRYLRKDEQGKLNETPQQLFQRVASNIAAAEKIHRPHITDEDLFKIEEKFYRLMASLEFLPNSPTLMNAGGSLQQLSACFVLPVEDAMDSIFEAVKNTALIHQSGGGTGFDFSRLRPEGDSVKSTQGTASGPISFMTVFDAATNVVKQGGKRRGANMGILRVDHPDILKFITAKKQEGILPNFNMSVALTDEFMEAVKKDAYYDLFNPRTRIAQGKLKAKEVFDMIVNLAWSNGEPGIVFIDKMNRDNPTPKLGKIESTNPCAEQPLLPYESCNLGSINLVKMLKEQGGHYEVDWEKIKRTTRAGVHFLDNVIDMNRYPIAEIEAMTKQNRKIGLGIMGWADMLIKLRIPYNSDKAIELGEKIMQFINKESKVKSQEIATFRGVFPSYQDSIYNKKDGWKLRNATTTTIAPTGTIGIVANCSSGIEPHFAIAYIRKHVLGGKELTEVNPLFEEIAKKEGWWSEELILKIADKGTVKNIQEVPEFWRKIFVTAMDMEPVWHIKMQAAFQNHVDNAVSKTVNFPFNASIDDIKNAYWMAYENNCKGITIYRNESRKQQVLNIGKKEEKQPESIQLSEKDVAPELRDPSPAIPDLPPGSCPTCNI</sequence>
<accession>A0A2M8KDZ3</accession>
<dbReference type="InterPro" id="IPR000788">
    <property type="entry name" value="RNR_lg_C"/>
</dbReference>
<dbReference type="PANTHER" id="PTHR43371:SF1">
    <property type="entry name" value="RIBONUCLEOSIDE-DIPHOSPHATE REDUCTASE"/>
    <property type="match status" value="1"/>
</dbReference>
<dbReference type="GO" id="GO:0031419">
    <property type="term" value="F:cobalamin binding"/>
    <property type="evidence" value="ECO:0007669"/>
    <property type="project" value="UniProtKB-KW"/>
</dbReference>
<dbReference type="InterPro" id="IPR013344">
    <property type="entry name" value="RNR_NrdJ/NrdZ"/>
</dbReference>
<reference evidence="17" key="1">
    <citation type="submission" date="2017-09" db="EMBL/GenBank/DDBJ databases">
        <title>Depth-based differentiation of microbial function through sediment-hosted aquifers and enrichment of novel symbionts in the deep terrestrial subsurface.</title>
        <authorList>
            <person name="Probst A.J."/>
            <person name="Ladd B."/>
            <person name="Jarett J.K."/>
            <person name="Geller-Mcgrath D.E."/>
            <person name="Sieber C.M.K."/>
            <person name="Emerson J.B."/>
            <person name="Anantharaman K."/>
            <person name="Thomas B.C."/>
            <person name="Malmstrom R."/>
            <person name="Stieglmeier M."/>
            <person name="Klingl A."/>
            <person name="Woyke T."/>
            <person name="Ryan C.M."/>
            <person name="Banfield J.F."/>
        </authorList>
    </citation>
    <scope>NUCLEOTIDE SEQUENCE [LARGE SCALE GENOMIC DNA]</scope>
</reference>
<keyword evidence="3 13" id="KW-0846">Cobalamin</keyword>
<dbReference type="UniPathway" id="UPA00326"/>
<dbReference type="Pfam" id="PF02867">
    <property type="entry name" value="Ribonuc_red_lgC"/>
    <property type="match status" value="1"/>
</dbReference>
<dbReference type="PANTHER" id="PTHR43371">
    <property type="entry name" value="VITAMIN B12-DEPENDENT RIBONUCLEOTIDE REDUCTASE"/>
    <property type="match status" value="1"/>
</dbReference>
<dbReference type="FunFam" id="3.20.70.20:FF:000018">
    <property type="entry name" value="Vitamin B12-dependent ribonucleotide reductase"/>
    <property type="match status" value="1"/>
</dbReference>
<evidence type="ECO:0000256" key="6">
    <source>
        <dbReference type="ARBA" id="ARBA00022840"/>
    </source>
</evidence>
<evidence type="ECO:0000256" key="13">
    <source>
        <dbReference type="RuleBase" id="RU364064"/>
    </source>
</evidence>
<evidence type="ECO:0000256" key="10">
    <source>
        <dbReference type="ARBA" id="ARBA00023285"/>
    </source>
</evidence>
<dbReference type="Pfam" id="PF00317">
    <property type="entry name" value="Ribonuc_red_lgN"/>
    <property type="match status" value="1"/>
</dbReference>
<evidence type="ECO:0000256" key="3">
    <source>
        <dbReference type="ARBA" id="ARBA00022628"/>
    </source>
</evidence>
<feature type="domain" description="ATP-cone" evidence="15">
    <location>
        <begin position="6"/>
        <end position="100"/>
    </location>
</feature>
<gene>
    <name evidence="16" type="ORF">COU81_02440</name>
</gene>
<comment type="caution">
    <text evidence="16">The sequence shown here is derived from an EMBL/GenBank/DDBJ whole genome shotgun (WGS) entry which is preliminary data.</text>
</comment>
<feature type="region of interest" description="Disordered" evidence="14">
    <location>
        <begin position="687"/>
        <end position="726"/>
    </location>
</feature>
<organism evidence="16 17">
    <name type="scientific">Candidatus Portnoybacteria bacterium CG10_big_fil_rev_8_21_14_0_10_36_7</name>
    <dbReference type="NCBI Taxonomy" id="1974812"/>
    <lineage>
        <taxon>Bacteria</taxon>
        <taxon>Candidatus Portnoyibacteriota</taxon>
    </lineage>
</organism>
<dbReference type="NCBIfam" id="TIGR02504">
    <property type="entry name" value="NrdJ_Z"/>
    <property type="match status" value="1"/>
</dbReference>
<feature type="compositionally biased region" description="Pro residues" evidence="14">
    <location>
        <begin position="711"/>
        <end position="720"/>
    </location>
</feature>
<dbReference type="AlphaFoldDB" id="A0A2M8KDZ3"/>
<dbReference type="GO" id="GO:0071897">
    <property type="term" value="P:DNA biosynthetic process"/>
    <property type="evidence" value="ECO:0007669"/>
    <property type="project" value="UniProtKB-KW"/>
</dbReference>
<dbReference type="EC" id="1.17.4.1" evidence="13"/>
<keyword evidence="8" id="KW-0215">Deoxyribonucleotide synthesis</keyword>
<dbReference type="InterPro" id="IPR005144">
    <property type="entry name" value="ATP-cone_dom"/>
</dbReference>
<evidence type="ECO:0000256" key="11">
    <source>
        <dbReference type="ARBA" id="ARBA00047754"/>
    </source>
</evidence>
<dbReference type="NCBIfam" id="NF006417">
    <property type="entry name" value="PRK08665.1"/>
    <property type="match status" value="1"/>
</dbReference>
<dbReference type="SUPFAM" id="SSF48168">
    <property type="entry name" value="R1 subunit of ribonucleotide reductase, N-terminal domain"/>
    <property type="match status" value="1"/>
</dbReference>
<comment type="cofactor">
    <cofactor evidence="1 13">
        <name>adenosylcob(III)alamin</name>
        <dbReference type="ChEBI" id="CHEBI:18408"/>
    </cofactor>
</comment>